<keyword evidence="3" id="KW-1185">Reference proteome</keyword>
<reference evidence="2 3" key="1">
    <citation type="submission" date="2024-04" db="EMBL/GenBank/DDBJ databases">
        <title>Complete genome sequence of Nguyenibacter vanlangesis HBCM-1154, a strain capable of nitrogen fixation, IAA production, and phosphorus solubilization isolated from sugarcane soil.</title>
        <authorList>
            <person name="MY HANH P."/>
        </authorList>
    </citation>
    <scope>NUCLEOTIDE SEQUENCE [LARGE SCALE GENOMIC DNA]</scope>
    <source>
        <strain evidence="2 3">HBCM 1154</strain>
    </source>
</reference>
<dbReference type="EMBL" id="CP152276">
    <property type="protein sequence ID" value="XAE41715.1"/>
    <property type="molecule type" value="Genomic_DNA"/>
</dbReference>
<evidence type="ECO:0000256" key="1">
    <source>
        <dbReference type="SAM" id="MobiDB-lite"/>
    </source>
</evidence>
<gene>
    <name evidence="2" type="ORF">AAC691_15675</name>
</gene>
<protein>
    <submittedName>
        <fullName evidence="2">Uncharacterized protein</fullName>
    </submittedName>
</protein>
<evidence type="ECO:0000313" key="3">
    <source>
        <dbReference type="Proteomes" id="UP001449795"/>
    </source>
</evidence>
<dbReference type="Proteomes" id="UP001449795">
    <property type="component" value="Chromosome"/>
</dbReference>
<feature type="region of interest" description="Disordered" evidence="1">
    <location>
        <begin position="1"/>
        <end position="65"/>
    </location>
</feature>
<feature type="compositionally biased region" description="Basic and acidic residues" evidence="1">
    <location>
        <begin position="1"/>
        <end position="41"/>
    </location>
</feature>
<sequence length="65" mass="7290">MTRPDDIPPGGTRDKVPGKAEKAEAARQERLAREAAALRENLRRRKQQSRARADLPAPRAEDEKS</sequence>
<evidence type="ECO:0000313" key="2">
    <source>
        <dbReference type="EMBL" id="XAE41715.1"/>
    </source>
</evidence>
<name>A0ABZ3D222_9PROT</name>
<dbReference type="RefSeq" id="WP_342627590.1">
    <property type="nucleotide sequence ID" value="NZ_CP152276.1"/>
</dbReference>
<accession>A0ABZ3D222</accession>
<organism evidence="2 3">
    <name type="scientific">Nguyenibacter vanlangensis</name>
    <dbReference type="NCBI Taxonomy" id="1216886"/>
    <lineage>
        <taxon>Bacteria</taxon>
        <taxon>Pseudomonadati</taxon>
        <taxon>Pseudomonadota</taxon>
        <taxon>Alphaproteobacteria</taxon>
        <taxon>Acetobacterales</taxon>
        <taxon>Acetobacteraceae</taxon>
        <taxon>Nguyenibacter</taxon>
    </lineage>
</organism>
<proteinExistence type="predicted"/>